<dbReference type="Proteomes" id="UP000292957">
    <property type="component" value="Unassembled WGS sequence"/>
</dbReference>
<dbReference type="AlphaFoldDB" id="A0A4Q9MKG4"/>
<reference evidence="1" key="1">
    <citation type="submission" date="2019-01" db="EMBL/GenBank/DDBJ databases">
        <title>Draft genome sequences of three monokaryotic isolates of the white-rot basidiomycete fungus Dichomitus squalens.</title>
        <authorList>
            <consortium name="DOE Joint Genome Institute"/>
            <person name="Lopez S.C."/>
            <person name="Andreopoulos B."/>
            <person name="Pangilinan J."/>
            <person name="Lipzen A."/>
            <person name="Riley R."/>
            <person name="Ahrendt S."/>
            <person name="Ng V."/>
            <person name="Barry K."/>
            <person name="Daum C."/>
            <person name="Grigoriev I.V."/>
            <person name="Hilden K.S."/>
            <person name="Makela M.R."/>
            <person name="de Vries R.P."/>
        </authorList>
    </citation>
    <scope>NUCLEOTIDE SEQUENCE [LARGE SCALE GENOMIC DNA]</scope>
    <source>
        <strain evidence="1">OM18370.1</strain>
    </source>
</reference>
<name>A0A4Q9MKG4_9APHY</name>
<accession>A0A4Q9MKG4</accession>
<dbReference type="EMBL" id="ML143434">
    <property type="protein sequence ID" value="TBU27258.1"/>
    <property type="molecule type" value="Genomic_DNA"/>
</dbReference>
<evidence type="ECO:0000313" key="1">
    <source>
        <dbReference type="EMBL" id="TBU27258.1"/>
    </source>
</evidence>
<protein>
    <submittedName>
        <fullName evidence="1">Uncharacterized protein</fullName>
    </submittedName>
</protein>
<organism evidence="1">
    <name type="scientific">Dichomitus squalens</name>
    <dbReference type="NCBI Taxonomy" id="114155"/>
    <lineage>
        <taxon>Eukaryota</taxon>
        <taxon>Fungi</taxon>
        <taxon>Dikarya</taxon>
        <taxon>Basidiomycota</taxon>
        <taxon>Agaricomycotina</taxon>
        <taxon>Agaricomycetes</taxon>
        <taxon>Polyporales</taxon>
        <taxon>Polyporaceae</taxon>
        <taxon>Dichomitus</taxon>
    </lineage>
</organism>
<gene>
    <name evidence="1" type="ORF">BD311DRAFT_760752</name>
</gene>
<sequence>MWRASVKSSLGTSIRTMTALYYAPAWYIPTLSNCSAATFDVERWRCAGMTLWMVIFE</sequence>
<proteinExistence type="predicted"/>